<feature type="non-terminal residue" evidence="1">
    <location>
        <position position="229"/>
    </location>
</feature>
<comment type="caution">
    <text evidence="1">The sequence shown here is derived from an EMBL/GenBank/DDBJ whole genome shotgun (WGS) entry which is preliminary data.</text>
</comment>
<gene>
    <name evidence="1" type="ORF">ACOLOM_LOCUS8148</name>
</gene>
<evidence type="ECO:0000313" key="1">
    <source>
        <dbReference type="EMBL" id="CAG8647627.1"/>
    </source>
</evidence>
<name>A0ACA9NH01_9GLOM</name>
<keyword evidence="2" id="KW-1185">Reference proteome</keyword>
<sequence>MTHVLVQPQHQATFASPPPNGSLPYPSYTPYPSRTATPSIAQALAQTASSSSSSNNTLPSAHSFGTSSLSRWKSWRSSNSSKSKNKYHNNIASSVGHTPRLPRRRSQTAPWKTPATPSAPPPYRHGDTIININRDTDGSNKMAYYGYYQQQAPNWATAQYEPIAPPMTYHPTPNYDGLAILDCFYLPHVAPHSVQRDASDRGTVDFLSQRQPYHSPSTSYRSSISNIFT</sequence>
<dbReference type="EMBL" id="CAJVPT010020361">
    <property type="protein sequence ID" value="CAG8647627.1"/>
    <property type="molecule type" value="Genomic_DNA"/>
</dbReference>
<accession>A0ACA9NH01</accession>
<organism evidence="1 2">
    <name type="scientific">Acaulospora colombiana</name>
    <dbReference type="NCBI Taxonomy" id="27376"/>
    <lineage>
        <taxon>Eukaryota</taxon>
        <taxon>Fungi</taxon>
        <taxon>Fungi incertae sedis</taxon>
        <taxon>Mucoromycota</taxon>
        <taxon>Glomeromycotina</taxon>
        <taxon>Glomeromycetes</taxon>
        <taxon>Diversisporales</taxon>
        <taxon>Acaulosporaceae</taxon>
        <taxon>Acaulospora</taxon>
    </lineage>
</organism>
<protein>
    <submittedName>
        <fullName evidence="1">10120_t:CDS:1</fullName>
    </submittedName>
</protein>
<proteinExistence type="predicted"/>
<dbReference type="Proteomes" id="UP000789525">
    <property type="component" value="Unassembled WGS sequence"/>
</dbReference>
<reference evidence="1" key="1">
    <citation type="submission" date="2021-06" db="EMBL/GenBank/DDBJ databases">
        <authorList>
            <person name="Kallberg Y."/>
            <person name="Tangrot J."/>
            <person name="Rosling A."/>
        </authorList>
    </citation>
    <scope>NUCLEOTIDE SEQUENCE</scope>
    <source>
        <strain evidence="1">CL356</strain>
    </source>
</reference>
<evidence type="ECO:0000313" key="2">
    <source>
        <dbReference type="Proteomes" id="UP000789525"/>
    </source>
</evidence>